<name>A0A0C9X5H5_9AGAR</name>
<evidence type="ECO:0000256" key="1">
    <source>
        <dbReference type="SAM" id="MobiDB-lite"/>
    </source>
</evidence>
<gene>
    <name evidence="2" type="ORF">K443DRAFT_14119</name>
</gene>
<dbReference type="EMBL" id="KN838970">
    <property type="protein sequence ID" value="KIJ91772.1"/>
    <property type="molecule type" value="Genomic_DNA"/>
</dbReference>
<reference evidence="3" key="2">
    <citation type="submission" date="2015-01" db="EMBL/GenBank/DDBJ databases">
        <title>Evolutionary Origins and Diversification of the Mycorrhizal Mutualists.</title>
        <authorList>
            <consortium name="DOE Joint Genome Institute"/>
            <consortium name="Mycorrhizal Genomics Consortium"/>
            <person name="Kohler A."/>
            <person name="Kuo A."/>
            <person name="Nagy L.G."/>
            <person name="Floudas D."/>
            <person name="Copeland A."/>
            <person name="Barry K.W."/>
            <person name="Cichocki N."/>
            <person name="Veneault-Fourrey C."/>
            <person name="LaButti K."/>
            <person name="Lindquist E.A."/>
            <person name="Lipzen A."/>
            <person name="Lundell T."/>
            <person name="Morin E."/>
            <person name="Murat C."/>
            <person name="Riley R."/>
            <person name="Ohm R."/>
            <person name="Sun H."/>
            <person name="Tunlid A."/>
            <person name="Henrissat B."/>
            <person name="Grigoriev I.V."/>
            <person name="Hibbett D.S."/>
            <person name="Martin F."/>
        </authorList>
    </citation>
    <scope>NUCLEOTIDE SEQUENCE [LARGE SCALE GENOMIC DNA]</scope>
    <source>
        <strain evidence="3">LaAM-08-1</strain>
    </source>
</reference>
<sequence>MNNVTPCDVAVCIVSLTTNNHDNEQHHGQRPVHDADYNHHHRKHPQLPNNHPNHAQNDPNDIHTTTTTTTANNPSRPTTLTTHRTTPAPTTACRNHTPKIANDGQHPETDTRDDDDGLQHLPPSHGPSQCLPRTQESPPPPKTGRTTCKRRHPPTLKTKHDGSCPTYIGYAPTLNTHKRRRASANADNDPTTTTLPRQQPPPPPVTDERCPPLAATHNNECPSHYHPRPATSARYPPSTQPPPPMNGTELPEHQ</sequence>
<proteinExistence type="predicted"/>
<dbReference type="HOGENOM" id="CLU_1094452_0_0_1"/>
<feature type="compositionally biased region" description="Polar residues" evidence="1">
    <location>
        <begin position="47"/>
        <end position="63"/>
    </location>
</feature>
<evidence type="ECO:0000313" key="3">
    <source>
        <dbReference type="Proteomes" id="UP000054477"/>
    </source>
</evidence>
<keyword evidence="3" id="KW-1185">Reference proteome</keyword>
<dbReference type="AlphaFoldDB" id="A0A0C9X5H5"/>
<feature type="region of interest" description="Disordered" evidence="1">
    <location>
        <begin position="21"/>
        <end position="254"/>
    </location>
</feature>
<dbReference type="Proteomes" id="UP000054477">
    <property type="component" value="Unassembled WGS sequence"/>
</dbReference>
<feature type="compositionally biased region" description="Basic and acidic residues" evidence="1">
    <location>
        <begin position="21"/>
        <end position="38"/>
    </location>
</feature>
<evidence type="ECO:0000313" key="2">
    <source>
        <dbReference type="EMBL" id="KIJ91772.1"/>
    </source>
</evidence>
<accession>A0A0C9X5H5</accession>
<organism evidence="2 3">
    <name type="scientific">Laccaria amethystina LaAM-08-1</name>
    <dbReference type="NCBI Taxonomy" id="1095629"/>
    <lineage>
        <taxon>Eukaryota</taxon>
        <taxon>Fungi</taxon>
        <taxon>Dikarya</taxon>
        <taxon>Basidiomycota</taxon>
        <taxon>Agaricomycotina</taxon>
        <taxon>Agaricomycetes</taxon>
        <taxon>Agaricomycetidae</taxon>
        <taxon>Agaricales</taxon>
        <taxon>Agaricineae</taxon>
        <taxon>Hydnangiaceae</taxon>
        <taxon>Laccaria</taxon>
    </lineage>
</organism>
<protein>
    <submittedName>
        <fullName evidence="2">Uncharacterized protein</fullName>
    </submittedName>
</protein>
<feature type="compositionally biased region" description="Low complexity" evidence="1">
    <location>
        <begin position="77"/>
        <end position="91"/>
    </location>
</feature>
<reference evidence="2 3" key="1">
    <citation type="submission" date="2014-04" db="EMBL/GenBank/DDBJ databases">
        <authorList>
            <consortium name="DOE Joint Genome Institute"/>
            <person name="Kuo A."/>
            <person name="Kohler A."/>
            <person name="Nagy L.G."/>
            <person name="Floudas D."/>
            <person name="Copeland A."/>
            <person name="Barry K.W."/>
            <person name="Cichocki N."/>
            <person name="Veneault-Fourrey C."/>
            <person name="LaButti K."/>
            <person name="Lindquist E.A."/>
            <person name="Lipzen A."/>
            <person name="Lundell T."/>
            <person name="Morin E."/>
            <person name="Murat C."/>
            <person name="Sun H."/>
            <person name="Tunlid A."/>
            <person name="Henrissat B."/>
            <person name="Grigoriev I.V."/>
            <person name="Hibbett D.S."/>
            <person name="Martin F."/>
            <person name="Nordberg H.P."/>
            <person name="Cantor M.N."/>
            <person name="Hua S.X."/>
        </authorList>
    </citation>
    <scope>NUCLEOTIDE SEQUENCE [LARGE SCALE GENOMIC DNA]</scope>
    <source>
        <strain evidence="2 3">LaAM-08-1</strain>
    </source>
</reference>